<dbReference type="InterPro" id="IPR021408">
    <property type="entry name" value="DUF3046"/>
</dbReference>
<proteinExistence type="predicted"/>
<organism evidence="1 2">
    <name type="scientific">Corynebacterium ammoniagenes DSM 20306</name>
    <dbReference type="NCBI Taxonomy" id="649754"/>
    <lineage>
        <taxon>Bacteria</taxon>
        <taxon>Bacillati</taxon>
        <taxon>Actinomycetota</taxon>
        <taxon>Actinomycetes</taxon>
        <taxon>Mycobacteriales</taxon>
        <taxon>Corynebacteriaceae</taxon>
        <taxon>Corynebacterium</taxon>
    </lineage>
</organism>
<comment type="caution">
    <text evidence="1">The sequence shown here is derived from an EMBL/GenBank/DDBJ whole genome shotgun (WGS) entry which is preliminary data.</text>
</comment>
<accession>A0ABN0AIK4</accession>
<reference evidence="1 2" key="1">
    <citation type="submission" date="2010-04" db="EMBL/GenBank/DDBJ databases">
        <authorList>
            <person name="Weinstock G."/>
            <person name="Sodergren E."/>
            <person name="Clifton S."/>
            <person name="Fulton L."/>
            <person name="Fulton B."/>
            <person name="Courtney L."/>
            <person name="Fronick C."/>
            <person name="Harrison M."/>
            <person name="Strong C."/>
            <person name="Farmer C."/>
            <person name="Delahaunty K."/>
            <person name="Markovic C."/>
            <person name="Hall O."/>
            <person name="Minx P."/>
            <person name="Tomlinson C."/>
            <person name="Mitreva M."/>
            <person name="Hou S."/>
            <person name="Wollam A."/>
            <person name="Pepin K.H."/>
            <person name="Johnson M."/>
            <person name="Bhonagiri V."/>
            <person name="Zhang X."/>
            <person name="Suruliraj S."/>
            <person name="Warren W."/>
            <person name="Chinwalla A."/>
            <person name="Mardis E.R."/>
            <person name="Wilson R.K."/>
        </authorList>
    </citation>
    <scope>NUCLEOTIDE SEQUENCE [LARGE SCALE GENOMIC DNA]</scope>
    <source>
        <strain evidence="1 2">DSM 20306</strain>
    </source>
</reference>
<gene>
    <name evidence="1" type="ORF">HMPREF0281_00207</name>
</gene>
<evidence type="ECO:0000313" key="1">
    <source>
        <dbReference type="EMBL" id="EFG82677.1"/>
    </source>
</evidence>
<sequence>MMTPMRLTEFEQLLQDVFGSPQGRWIAHSHVVSTLGETPDDLIERGYDLSQVWKELCDDFSVPEDERLGIDRPGK</sequence>
<keyword evidence="2" id="KW-1185">Reference proteome</keyword>
<protein>
    <recommendedName>
        <fullName evidence="3">DUF3046 domain-containing protein</fullName>
    </recommendedName>
</protein>
<dbReference type="Proteomes" id="UP000006015">
    <property type="component" value="Unassembled WGS sequence"/>
</dbReference>
<dbReference type="EMBL" id="ADNS01000001">
    <property type="protein sequence ID" value="EFG82677.1"/>
    <property type="molecule type" value="Genomic_DNA"/>
</dbReference>
<evidence type="ECO:0000313" key="2">
    <source>
        <dbReference type="Proteomes" id="UP000006015"/>
    </source>
</evidence>
<evidence type="ECO:0008006" key="3">
    <source>
        <dbReference type="Google" id="ProtNLM"/>
    </source>
</evidence>
<dbReference type="Pfam" id="PF11248">
    <property type="entry name" value="DUF3046"/>
    <property type="match status" value="1"/>
</dbReference>
<name>A0ABN0AIK4_CORAM</name>